<dbReference type="GO" id="GO:0022857">
    <property type="term" value="F:transmembrane transporter activity"/>
    <property type="evidence" value="ECO:0007669"/>
    <property type="project" value="InterPro"/>
</dbReference>
<dbReference type="GeneID" id="37136271"/>
<dbReference type="VEuPathDB" id="FungiDB:BO82DRAFT_340920"/>
<name>A0A319C2F4_9EURO</name>
<dbReference type="EMBL" id="KZ821721">
    <property type="protein sequence ID" value="PYH79284.1"/>
    <property type="molecule type" value="Genomic_DNA"/>
</dbReference>
<dbReference type="SUPFAM" id="SSF103473">
    <property type="entry name" value="MFS general substrate transporter"/>
    <property type="match status" value="1"/>
</dbReference>
<protein>
    <submittedName>
        <fullName evidence="6">MFS general substrate transporter</fullName>
    </submittedName>
</protein>
<sequence>MEGPSTQDPDHDQDSWPPGTVWLQELYTNHDEIILQPRPSSDPNDPLNWASYRKYLNFGLTCLWALLINEFLCAATPTWSPMHVELGFSWAILNDSYAAGCGTMAIGAVFLTPLALKFGRRSLYILSALVTFAVSIWSAKMHKTVELMMVNVLSCFFGALSEVIVQMTIADIFYVHQRGLMNAIFIWTVQVGGSLGPLAAGYITVSQGWRWVWWWNAILFGACLVLLGFFYEESKFVTVIDEVVVGDEQRPPNSRKFDENNLILATQTMNPDQTHLKLDTPPTINPNIPLKPYWQRLTLFTSSPGDWKIFARHVYQPFIIMGTFPGVTFVALTYGVMVALQNSISTTMSSRMTQPPYNFSASAIGLMNLPQFVGVTLASLVVGGMSDAWILRLSHRNRGIYEPEFRLWVIVPFLPLILAGALMFGYGIERGLAWPIVAVGIALASAGIASINTVVLTYITDSYTDIVGDALVGVTFIRNSVSTVFIFSLSPWGSAVGIQNVILSMACIATFVLSFIAVFIIWGKKLRAWTTASYEKYSLRQAHV</sequence>
<keyword evidence="7" id="KW-1185">Reference proteome</keyword>
<dbReference type="Proteomes" id="UP000248340">
    <property type="component" value="Unassembled WGS sequence"/>
</dbReference>
<dbReference type="AlphaFoldDB" id="A0A319C2F4"/>
<dbReference type="PANTHER" id="PTHR23502:SF50">
    <property type="entry name" value="TRANSPORTER, PUTATIVE (AFU_ORTHOLOGUE AFUA_5G00430)-RELATED"/>
    <property type="match status" value="1"/>
</dbReference>
<feature type="transmembrane region" description="Helical" evidence="5">
    <location>
        <begin position="318"/>
        <end position="340"/>
    </location>
</feature>
<dbReference type="RefSeq" id="XP_025489484.1">
    <property type="nucleotide sequence ID" value="XM_025633530.1"/>
</dbReference>
<feature type="transmembrane region" description="Helical" evidence="5">
    <location>
        <begin position="123"/>
        <end position="139"/>
    </location>
</feature>
<comment type="subcellular location">
    <subcellularLocation>
        <location evidence="1">Membrane</location>
        <topology evidence="1">Multi-pass membrane protein</topology>
    </subcellularLocation>
</comment>
<keyword evidence="2 5" id="KW-0812">Transmembrane</keyword>
<dbReference type="GO" id="GO:0005886">
    <property type="term" value="C:plasma membrane"/>
    <property type="evidence" value="ECO:0007669"/>
    <property type="project" value="TreeGrafter"/>
</dbReference>
<feature type="transmembrane region" description="Helical" evidence="5">
    <location>
        <begin position="211"/>
        <end position="231"/>
    </location>
</feature>
<gene>
    <name evidence="6" type="ORF">BO82DRAFT_340920</name>
</gene>
<feature type="transmembrane region" description="Helical" evidence="5">
    <location>
        <begin position="432"/>
        <end position="459"/>
    </location>
</feature>
<dbReference type="Pfam" id="PF07690">
    <property type="entry name" value="MFS_1"/>
    <property type="match status" value="1"/>
</dbReference>
<feature type="transmembrane region" description="Helical" evidence="5">
    <location>
        <begin position="55"/>
        <end position="77"/>
    </location>
</feature>
<dbReference type="Gene3D" id="1.20.1250.20">
    <property type="entry name" value="MFS general substrate transporter like domains"/>
    <property type="match status" value="1"/>
</dbReference>
<evidence type="ECO:0000256" key="4">
    <source>
        <dbReference type="ARBA" id="ARBA00023136"/>
    </source>
</evidence>
<feature type="transmembrane region" description="Helical" evidence="5">
    <location>
        <begin position="466"/>
        <end position="489"/>
    </location>
</feature>
<feature type="transmembrane region" description="Helical" evidence="5">
    <location>
        <begin position="97"/>
        <end position="116"/>
    </location>
</feature>
<feature type="transmembrane region" description="Helical" evidence="5">
    <location>
        <begin position="501"/>
        <end position="522"/>
    </location>
</feature>
<dbReference type="InterPro" id="IPR011701">
    <property type="entry name" value="MFS"/>
</dbReference>
<feature type="transmembrane region" description="Helical" evidence="5">
    <location>
        <begin position="184"/>
        <end position="205"/>
    </location>
</feature>
<dbReference type="PANTHER" id="PTHR23502">
    <property type="entry name" value="MAJOR FACILITATOR SUPERFAMILY"/>
    <property type="match status" value="1"/>
</dbReference>
<accession>A0A319C2F4</accession>
<proteinExistence type="predicted"/>
<evidence type="ECO:0000313" key="7">
    <source>
        <dbReference type="Proteomes" id="UP000248340"/>
    </source>
</evidence>
<evidence type="ECO:0000313" key="6">
    <source>
        <dbReference type="EMBL" id="PYH79284.1"/>
    </source>
</evidence>
<keyword evidence="4 5" id="KW-0472">Membrane</keyword>
<keyword evidence="3 5" id="KW-1133">Transmembrane helix</keyword>
<feature type="transmembrane region" description="Helical" evidence="5">
    <location>
        <begin position="151"/>
        <end position="175"/>
    </location>
</feature>
<evidence type="ECO:0000256" key="1">
    <source>
        <dbReference type="ARBA" id="ARBA00004141"/>
    </source>
</evidence>
<evidence type="ECO:0000256" key="2">
    <source>
        <dbReference type="ARBA" id="ARBA00022692"/>
    </source>
</evidence>
<evidence type="ECO:0000256" key="3">
    <source>
        <dbReference type="ARBA" id="ARBA00022989"/>
    </source>
</evidence>
<dbReference type="STRING" id="1448315.A0A319C2F4"/>
<reference evidence="6 7" key="1">
    <citation type="submission" date="2016-12" db="EMBL/GenBank/DDBJ databases">
        <title>The genomes of Aspergillus section Nigri reveals drivers in fungal speciation.</title>
        <authorList>
            <consortium name="DOE Joint Genome Institute"/>
            <person name="Vesth T.C."/>
            <person name="Nybo J."/>
            <person name="Theobald S."/>
            <person name="Brandl J."/>
            <person name="Frisvad J.C."/>
            <person name="Nielsen K.F."/>
            <person name="Lyhne E.K."/>
            <person name="Kogle M.E."/>
            <person name="Kuo A."/>
            <person name="Riley R."/>
            <person name="Clum A."/>
            <person name="Nolan M."/>
            <person name="Lipzen A."/>
            <person name="Salamov A."/>
            <person name="Henrissat B."/>
            <person name="Wiebenga A."/>
            <person name="De Vries R.P."/>
            <person name="Grigoriev I.V."/>
            <person name="Mortensen U.H."/>
            <person name="Andersen M.R."/>
            <person name="Baker S.E."/>
        </authorList>
    </citation>
    <scope>NUCLEOTIDE SEQUENCE [LARGE SCALE GENOMIC DNA]</scope>
    <source>
        <strain evidence="6 7">CBS 121591</strain>
    </source>
</reference>
<feature type="transmembrane region" description="Helical" evidence="5">
    <location>
        <begin position="360"/>
        <end position="384"/>
    </location>
</feature>
<feature type="transmembrane region" description="Helical" evidence="5">
    <location>
        <begin position="405"/>
        <end position="426"/>
    </location>
</feature>
<evidence type="ECO:0000256" key="5">
    <source>
        <dbReference type="SAM" id="Phobius"/>
    </source>
</evidence>
<dbReference type="OrthoDB" id="5215911at2759"/>
<organism evidence="6 7">
    <name type="scientific">Aspergillus uvarum CBS 121591</name>
    <dbReference type="NCBI Taxonomy" id="1448315"/>
    <lineage>
        <taxon>Eukaryota</taxon>
        <taxon>Fungi</taxon>
        <taxon>Dikarya</taxon>
        <taxon>Ascomycota</taxon>
        <taxon>Pezizomycotina</taxon>
        <taxon>Eurotiomycetes</taxon>
        <taxon>Eurotiomycetidae</taxon>
        <taxon>Eurotiales</taxon>
        <taxon>Aspergillaceae</taxon>
        <taxon>Aspergillus</taxon>
        <taxon>Aspergillus subgen. Circumdati</taxon>
    </lineage>
</organism>
<dbReference type="InterPro" id="IPR036259">
    <property type="entry name" value="MFS_trans_sf"/>
</dbReference>